<keyword evidence="2" id="KW-1185">Reference proteome</keyword>
<evidence type="ECO:0000313" key="2">
    <source>
        <dbReference type="Proteomes" id="UP000051296"/>
    </source>
</evidence>
<name>A0A0R2G1R9_9LACO</name>
<sequence>MNNLRTLRDFFQLPLLEVSQSMKLAPEVLTAFEDGLKEPSIHQWQQLAELYAQYFHVAAQPANELPEPIHFRLSIDYLMNIGLTMNDLLAMQWYFAQTRPEIGRFGIMLLNPNDHLDIVRVTLDLATVLTEYAGFLLLNHDGSLNQFIDEAHANQVSDWRLVLYQDNQHFLDISDLLLYLPDLPNVSQFQ</sequence>
<accession>A0A0R2G1R9</accession>
<organism evidence="1 2">
    <name type="scientific">Weissella halotolerans DSM 20190</name>
    <dbReference type="NCBI Taxonomy" id="1123500"/>
    <lineage>
        <taxon>Bacteria</taxon>
        <taxon>Bacillati</taxon>
        <taxon>Bacillota</taxon>
        <taxon>Bacilli</taxon>
        <taxon>Lactobacillales</taxon>
        <taxon>Lactobacillaceae</taxon>
        <taxon>Weissella</taxon>
    </lineage>
</organism>
<gene>
    <name evidence="1" type="ORF">IV68_GL000212</name>
</gene>
<evidence type="ECO:0000313" key="1">
    <source>
        <dbReference type="EMBL" id="KRN33414.1"/>
    </source>
</evidence>
<comment type="caution">
    <text evidence="1">The sequence shown here is derived from an EMBL/GenBank/DDBJ whole genome shotgun (WGS) entry which is preliminary data.</text>
</comment>
<dbReference type="AlphaFoldDB" id="A0A0R2G1R9"/>
<dbReference type="OrthoDB" id="2141503at2"/>
<protein>
    <submittedName>
        <fullName evidence="1">Uncharacterized protein</fullName>
    </submittedName>
</protein>
<reference evidence="1 2" key="1">
    <citation type="journal article" date="2015" name="Genome Announc.">
        <title>Expanding the biotechnology potential of lactobacilli through comparative genomics of 213 strains and associated genera.</title>
        <authorList>
            <person name="Sun Z."/>
            <person name="Harris H.M."/>
            <person name="McCann A."/>
            <person name="Guo C."/>
            <person name="Argimon S."/>
            <person name="Zhang W."/>
            <person name="Yang X."/>
            <person name="Jeffery I.B."/>
            <person name="Cooney J.C."/>
            <person name="Kagawa T.F."/>
            <person name="Liu W."/>
            <person name="Song Y."/>
            <person name="Salvetti E."/>
            <person name="Wrobel A."/>
            <person name="Rasinkangas P."/>
            <person name="Parkhill J."/>
            <person name="Rea M.C."/>
            <person name="O'Sullivan O."/>
            <person name="Ritari J."/>
            <person name="Douillard F.P."/>
            <person name="Paul Ross R."/>
            <person name="Yang R."/>
            <person name="Briner A.E."/>
            <person name="Felis G.E."/>
            <person name="de Vos W.M."/>
            <person name="Barrangou R."/>
            <person name="Klaenhammer T.R."/>
            <person name="Caufield P.W."/>
            <person name="Cui Y."/>
            <person name="Zhang H."/>
            <person name="O'Toole P.W."/>
        </authorList>
    </citation>
    <scope>NUCLEOTIDE SEQUENCE [LARGE SCALE GENOMIC DNA]</scope>
    <source>
        <strain evidence="1 2">DSM 20190</strain>
    </source>
</reference>
<dbReference type="STRING" id="1123500.GCA_000420365_00292"/>
<dbReference type="EMBL" id="JQAX01000001">
    <property type="protein sequence ID" value="KRN33414.1"/>
    <property type="molecule type" value="Genomic_DNA"/>
</dbReference>
<dbReference type="PATRIC" id="fig|1123500.6.peg.210"/>
<dbReference type="eggNOG" id="ENOG5031G16">
    <property type="taxonomic scope" value="Bacteria"/>
</dbReference>
<proteinExistence type="predicted"/>
<dbReference type="InParanoid" id="A0A0R2G1R9"/>
<dbReference type="Proteomes" id="UP000051296">
    <property type="component" value="Unassembled WGS sequence"/>
</dbReference>
<dbReference type="RefSeq" id="WP_022791094.1">
    <property type="nucleotide sequence ID" value="NZ_ATUU01000001.1"/>
</dbReference>